<dbReference type="STRING" id="573983.B0681_05100"/>
<dbReference type="EMBL" id="MUYV01000005">
    <property type="protein sequence ID" value="OOS25392.1"/>
    <property type="molecule type" value="Genomic_DNA"/>
</dbReference>
<feature type="transmembrane region" description="Helical" evidence="1">
    <location>
        <begin position="103"/>
        <end position="122"/>
    </location>
</feature>
<evidence type="ECO:0000313" key="3">
    <source>
        <dbReference type="Proteomes" id="UP000190683"/>
    </source>
</evidence>
<evidence type="ECO:0008006" key="4">
    <source>
        <dbReference type="Google" id="ProtNLM"/>
    </source>
</evidence>
<reference evidence="2 3" key="1">
    <citation type="submission" date="2017-02" db="EMBL/GenBank/DDBJ databases">
        <title>Draft genome sequence of Moraxella porci CCUG 54912T type strain.</title>
        <authorList>
            <person name="Salva-Serra F."/>
            <person name="Engstrom-Jakobsson H."/>
            <person name="Thorell K."/>
            <person name="Jaen-Luchoro D."/>
            <person name="Gonzales-Siles L."/>
            <person name="Karlsson R."/>
            <person name="Yazdan S."/>
            <person name="Boulund F."/>
            <person name="Johnning A."/>
            <person name="Engstrand L."/>
            <person name="Kristiansson E."/>
            <person name="Moore E."/>
        </authorList>
    </citation>
    <scope>NUCLEOTIDE SEQUENCE [LARGE SCALE GENOMIC DNA]</scope>
    <source>
        <strain evidence="2 3">CCUG 54912</strain>
    </source>
</reference>
<keyword evidence="1" id="KW-0472">Membrane</keyword>
<sequence>MWLKFKLWLSNPAQNLWVQPTLGALFAIGFSVLASITHYFIPERWLIEISASTLSDLLDIISGSMLAVSTFSLSIMVSALVATSSSISPRARVLVMSDASTRLAITSFITAFIYAVIAKISLELQLYGTGGRLVMFIGTLIVLMYLIFTLIRWVQTLSNLGSLVDTVEKIESAVMAQLATYRQYPQHGIIGAKPLIAPKTLIYCRRTGYLTHIEFGLLDEWCQEHHCRIHITLNLNELAARDTVLFEVYAQDNCTLDAKAWANLDDTLNEFAVISSAPSHQSAPLYGIQLLAEIAERALSAAVNDPTTAFQTVSVITHLLADVRPAKDDEALDYAYLSIEPFCVSRFIEPYYPIARDGIAHTEFIVHMLRCLHIVHRTAPETALQDAAVLMAERIYLLAHHHTDYDAALHQLDQAWRSYFGHLPMPKHP</sequence>
<dbReference type="RefSeq" id="WP_078317665.1">
    <property type="nucleotide sequence ID" value="NZ_MUYV01000005.1"/>
</dbReference>
<dbReference type="InterPro" id="IPR018723">
    <property type="entry name" value="DUF2254_membrane"/>
</dbReference>
<comment type="caution">
    <text evidence="2">The sequence shown here is derived from an EMBL/GenBank/DDBJ whole genome shotgun (WGS) entry which is preliminary data.</text>
</comment>
<accession>A0A1T0CST2</accession>
<gene>
    <name evidence="2" type="ORF">B0681_05100</name>
</gene>
<proteinExistence type="predicted"/>
<feature type="transmembrane region" description="Helical" evidence="1">
    <location>
        <begin position="134"/>
        <end position="154"/>
    </location>
</feature>
<dbReference type="AlphaFoldDB" id="A0A1T0CST2"/>
<evidence type="ECO:0000313" key="2">
    <source>
        <dbReference type="EMBL" id="OOS25392.1"/>
    </source>
</evidence>
<keyword evidence="3" id="KW-1185">Reference proteome</keyword>
<protein>
    <recommendedName>
        <fullName evidence="4">DUF2254 domain-containing protein</fullName>
    </recommendedName>
</protein>
<feature type="transmembrane region" description="Helical" evidence="1">
    <location>
        <begin position="61"/>
        <end position="82"/>
    </location>
</feature>
<keyword evidence="1" id="KW-1133">Transmembrane helix</keyword>
<dbReference type="Proteomes" id="UP000190683">
    <property type="component" value="Unassembled WGS sequence"/>
</dbReference>
<feature type="transmembrane region" description="Helical" evidence="1">
    <location>
        <begin position="21"/>
        <end position="41"/>
    </location>
</feature>
<keyword evidence="1" id="KW-0812">Transmembrane</keyword>
<organism evidence="2 3">
    <name type="scientific">Moraxella porci DSM 25326</name>
    <dbReference type="NCBI Taxonomy" id="573983"/>
    <lineage>
        <taxon>Bacteria</taxon>
        <taxon>Pseudomonadati</taxon>
        <taxon>Pseudomonadota</taxon>
        <taxon>Gammaproteobacteria</taxon>
        <taxon>Moraxellales</taxon>
        <taxon>Moraxellaceae</taxon>
        <taxon>Moraxella</taxon>
    </lineage>
</organism>
<name>A0A1T0CST2_9GAMM</name>
<dbReference type="Pfam" id="PF10011">
    <property type="entry name" value="DUF2254"/>
    <property type="match status" value="1"/>
</dbReference>
<evidence type="ECO:0000256" key="1">
    <source>
        <dbReference type="SAM" id="Phobius"/>
    </source>
</evidence>